<evidence type="ECO:0000259" key="7">
    <source>
        <dbReference type="Pfam" id="PF01593"/>
    </source>
</evidence>
<dbReference type="SUPFAM" id="SSF54373">
    <property type="entry name" value="FAD-linked reductases, C-terminal domain"/>
    <property type="match status" value="1"/>
</dbReference>
<evidence type="ECO:0000256" key="4">
    <source>
        <dbReference type="ARBA" id="ARBA00023002"/>
    </source>
</evidence>
<dbReference type="InterPro" id="IPR004572">
    <property type="entry name" value="Protoporphyrinogen_oxidase"/>
</dbReference>
<evidence type="ECO:0000256" key="6">
    <source>
        <dbReference type="RuleBase" id="RU364052"/>
    </source>
</evidence>
<reference evidence="9" key="1">
    <citation type="journal article" date="2019" name="Int. J. Syst. Evol. Microbiol.">
        <title>The Global Catalogue of Microorganisms (GCM) 10K type strain sequencing project: providing services to taxonomists for standard genome sequencing and annotation.</title>
        <authorList>
            <consortium name="The Broad Institute Genomics Platform"/>
            <consortium name="The Broad Institute Genome Sequencing Center for Infectious Disease"/>
            <person name="Wu L."/>
            <person name="Ma J."/>
        </authorList>
    </citation>
    <scope>NUCLEOTIDE SEQUENCE [LARGE SCALE GENOMIC DNA]</scope>
    <source>
        <strain evidence="9">JCM 17759</strain>
    </source>
</reference>
<protein>
    <recommendedName>
        <fullName evidence="6">Coproporphyrinogen III oxidase</fullName>
        <ecNumber evidence="6">1.3.3.15</ecNumber>
    </recommendedName>
</protein>
<gene>
    <name evidence="8" type="primary">hemG</name>
    <name evidence="8" type="ORF">GCM10023156_66070</name>
</gene>
<comment type="pathway">
    <text evidence="6">Porphyrin-containing compound metabolism; protoheme biosynthesis.</text>
</comment>
<keyword evidence="9" id="KW-1185">Reference proteome</keyword>
<dbReference type="EC" id="1.3.3.15" evidence="6"/>
<keyword evidence="3 6" id="KW-0274">FAD</keyword>
<dbReference type="EMBL" id="BAABGA010000120">
    <property type="protein sequence ID" value="GAA4471461.1"/>
    <property type="molecule type" value="Genomic_DNA"/>
</dbReference>
<keyword evidence="6" id="KW-0963">Cytoplasm</keyword>
<dbReference type="InterPro" id="IPR050464">
    <property type="entry name" value="Zeta_carotene_desat/Oxidored"/>
</dbReference>
<organism evidence="8 9">
    <name type="scientific">Novipirellula rosea</name>
    <dbReference type="NCBI Taxonomy" id="1031540"/>
    <lineage>
        <taxon>Bacteria</taxon>
        <taxon>Pseudomonadati</taxon>
        <taxon>Planctomycetota</taxon>
        <taxon>Planctomycetia</taxon>
        <taxon>Pirellulales</taxon>
        <taxon>Pirellulaceae</taxon>
        <taxon>Novipirellula</taxon>
    </lineage>
</organism>
<comment type="function">
    <text evidence="6">Involved in coproporphyrin-dependent heme b biosynthesis. Catalyzes the oxidation of coproporphyrinogen III to coproporphyrin III.</text>
</comment>
<comment type="catalytic activity">
    <reaction evidence="6">
        <text>coproporphyrinogen III + 3 O2 = coproporphyrin III + 3 H2O2</text>
        <dbReference type="Rhea" id="RHEA:43436"/>
        <dbReference type="ChEBI" id="CHEBI:15379"/>
        <dbReference type="ChEBI" id="CHEBI:16240"/>
        <dbReference type="ChEBI" id="CHEBI:57309"/>
        <dbReference type="ChEBI" id="CHEBI:131725"/>
        <dbReference type="EC" id="1.3.3.15"/>
    </reaction>
</comment>
<dbReference type="InterPro" id="IPR002937">
    <property type="entry name" value="Amino_oxidase"/>
</dbReference>
<dbReference type="Proteomes" id="UP001500840">
    <property type="component" value="Unassembled WGS sequence"/>
</dbReference>
<evidence type="ECO:0000256" key="5">
    <source>
        <dbReference type="ARBA" id="ARBA00023133"/>
    </source>
</evidence>
<dbReference type="Gene3D" id="3.50.50.60">
    <property type="entry name" value="FAD/NAD(P)-binding domain"/>
    <property type="match status" value="1"/>
</dbReference>
<keyword evidence="2 6" id="KW-0285">Flavoprotein</keyword>
<comment type="similarity">
    <text evidence="6">Belongs to the protoporphyrinogen/coproporphyrinogen oxidase family. Coproporphyrinogen III oxidase subfamily.</text>
</comment>
<feature type="domain" description="Amine oxidase" evidence="7">
    <location>
        <begin position="33"/>
        <end position="483"/>
    </location>
</feature>
<name>A0ABP8NU52_9BACT</name>
<dbReference type="Pfam" id="PF01593">
    <property type="entry name" value="Amino_oxidase"/>
    <property type="match status" value="1"/>
</dbReference>
<dbReference type="PANTHER" id="PTHR42923:SF3">
    <property type="entry name" value="PROTOPORPHYRINOGEN OXIDASE"/>
    <property type="match status" value="1"/>
</dbReference>
<sequence length="485" mass="52256">MALAAANETLSIGILPGVSEETESTVAIIGGGLSGLATAVHLHLKNPDRKLVLLESSNRVGGVIHTERIDDFVLDHGADMFALNPPAAIDLCRKLGAEERLILPNQTGRGAMIVHRGKLKPLPDGFVLMRATKMLPMLTTGLLSLRGKLRMAAEASVPKRTKLDDESVASFVRRRLGNEVLQRIVGPLVAGIYTADVETLSMNATMKAFVDMESQYGSLTRATLARRKSGQDSVERSSAGARYEQFRAFPGGMIELPQLLSESLPVGTVHLQCGVQSIQRLDDRWLVRDTQGGSGLYRNVVLATPSRISSQLLLNIAPAAAAELSSIKSSSTAIVVMAVRREDIAEKRRMFGFVVPPIEKRRILAASFASEKFAGRAPQDHVIVRVFIGGTLQPELLEHDDETLVDIARGELADLIGLGGIPVVTRVVRWNNAMPQYTLGHVERVQRIRESIATAPGIHLISNALDGVGIAPVIAAAQKLANQIG</sequence>
<evidence type="ECO:0000256" key="3">
    <source>
        <dbReference type="ARBA" id="ARBA00022827"/>
    </source>
</evidence>
<comment type="caution">
    <text evidence="8">The sequence shown here is derived from an EMBL/GenBank/DDBJ whole genome shotgun (WGS) entry which is preliminary data.</text>
</comment>
<keyword evidence="4 6" id="KW-0560">Oxidoreductase</keyword>
<evidence type="ECO:0000256" key="2">
    <source>
        <dbReference type="ARBA" id="ARBA00022630"/>
    </source>
</evidence>
<dbReference type="Gene3D" id="3.90.660.20">
    <property type="entry name" value="Protoporphyrinogen oxidase, mitochondrial, domain 2"/>
    <property type="match status" value="1"/>
</dbReference>
<evidence type="ECO:0000256" key="1">
    <source>
        <dbReference type="ARBA" id="ARBA00001974"/>
    </source>
</evidence>
<keyword evidence="5 6" id="KW-0350">Heme biosynthesis</keyword>
<evidence type="ECO:0000313" key="8">
    <source>
        <dbReference type="EMBL" id="GAA4471461.1"/>
    </source>
</evidence>
<dbReference type="PANTHER" id="PTHR42923">
    <property type="entry name" value="PROTOPORPHYRINOGEN OXIDASE"/>
    <property type="match status" value="1"/>
</dbReference>
<comment type="cofactor">
    <cofactor evidence="1 6">
        <name>FAD</name>
        <dbReference type="ChEBI" id="CHEBI:57692"/>
    </cofactor>
</comment>
<dbReference type="Gene3D" id="1.10.3110.10">
    <property type="entry name" value="protoporphyrinogen ix oxidase, domain 3"/>
    <property type="match status" value="1"/>
</dbReference>
<proteinExistence type="inferred from homology"/>
<accession>A0ABP8NU52</accession>
<evidence type="ECO:0000313" key="9">
    <source>
        <dbReference type="Proteomes" id="UP001500840"/>
    </source>
</evidence>
<comment type="subcellular location">
    <subcellularLocation>
        <location evidence="6">Cytoplasm</location>
    </subcellularLocation>
</comment>
<dbReference type="InterPro" id="IPR036188">
    <property type="entry name" value="FAD/NAD-bd_sf"/>
</dbReference>
<dbReference type="SUPFAM" id="SSF51905">
    <property type="entry name" value="FAD/NAD(P)-binding domain"/>
    <property type="match status" value="1"/>
</dbReference>
<dbReference type="NCBIfam" id="TIGR00562">
    <property type="entry name" value="proto_IX_ox"/>
    <property type="match status" value="1"/>
</dbReference>